<dbReference type="Proteomes" id="UP000245790">
    <property type="component" value="Unassembled WGS sequence"/>
</dbReference>
<protein>
    <submittedName>
        <fullName evidence="1">Uncharacterized protein</fullName>
    </submittedName>
</protein>
<sequence>MPHNKRNILGAILLSVLVAGCGPKKPVITQQQISDARNNGTLIQLYQKVQSDLAVASGSSKTSLQTLSNQIGRQLAADLQSDIYQTLEDNRLPSQVVSLSLIDSLKQKAEAMKKWDMARYNETRQKLTTESTMAQDALSKQLVAVSKLPVDDKVRRINAMSIAANIAGKESQHYQSYIAEKEQTIVNWMVEADAALSNRKYTHAASFLRKVLGLDPDNVEAMEKLAISEQEGFETSFRKALEDSKPELALSELRRIAKSPLFEQVKPSLASSIQLLNEFFINRALQNSSQGALKGAYKNFLKAREIRSIMGQPPQHQAEQDYLNKLLNFAAVKQSNNEYGEQIAYLEIINKFNPEFPKLQTTLQQARKNIVEYAATSMLVQDFSQTGTHHSAGKSVAKQVYSWVFDKMTGDVALVSAKQLSEADTSSPGRLLTLEGDILQAGVDSESSDSKKTMRVTTETIKKPNPAYAEWKDDNSKEPAPPEFLITEKKEDVTFSTTHVRKTGILSVNYRLIDQKSGQVLINESARSKQTFDGEGNEGVSIGEFKLEFKRPELPSDIEIMEKLSSAVATDIGNKLNELLQQPDKRYESLADKAIDNRNYDRATEYYGYATAIRGMKSEELTSLREKLINVVIAH</sequence>
<dbReference type="RefSeq" id="WP_109762253.1">
    <property type="nucleotide sequence ID" value="NZ_QGGU01000003.1"/>
</dbReference>
<organism evidence="1 2">
    <name type="scientific">Pleionea mediterranea</name>
    <dbReference type="NCBI Taxonomy" id="523701"/>
    <lineage>
        <taxon>Bacteria</taxon>
        <taxon>Pseudomonadati</taxon>
        <taxon>Pseudomonadota</taxon>
        <taxon>Gammaproteobacteria</taxon>
        <taxon>Oceanospirillales</taxon>
        <taxon>Pleioneaceae</taxon>
        <taxon>Pleionea</taxon>
    </lineage>
</organism>
<dbReference type="InterPro" id="IPR011990">
    <property type="entry name" value="TPR-like_helical_dom_sf"/>
</dbReference>
<dbReference type="AlphaFoldDB" id="A0A316GEU6"/>
<proteinExistence type="predicted"/>
<dbReference type="SUPFAM" id="SSF48452">
    <property type="entry name" value="TPR-like"/>
    <property type="match status" value="1"/>
</dbReference>
<evidence type="ECO:0000313" key="2">
    <source>
        <dbReference type="Proteomes" id="UP000245790"/>
    </source>
</evidence>
<name>A0A316GEU6_9GAMM</name>
<dbReference type="EMBL" id="QGGU01000003">
    <property type="protein sequence ID" value="PWK53187.1"/>
    <property type="molecule type" value="Genomic_DNA"/>
</dbReference>
<keyword evidence="2" id="KW-1185">Reference proteome</keyword>
<dbReference type="OrthoDB" id="6188824at2"/>
<dbReference type="PROSITE" id="PS51257">
    <property type="entry name" value="PROKAR_LIPOPROTEIN"/>
    <property type="match status" value="1"/>
</dbReference>
<accession>A0A316GEU6</accession>
<dbReference type="Gene3D" id="1.25.40.10">
    <property type="entry name" value="Tetratricopeptide repeat domain"/>
    <property type="match status" value="1"/>
</dbReference>
<gene>
    <name evidence="1" type="ORF">C8D97_10310</name>
</gene>
<evidence type="ECO:0000313" key="1">
    <source>
        <dbReference type="EMBL" id="PWK53187.1"/>
    </source>
</evidence>
<reference evidence="1 2" key="1">
    <citation type="submission" date="2018-05" db="EMBL/GenBank/DDBJ databases">
        <title>Genomic Encyclopedia of Type Strains, Phase IV (KMG-IV): sequencing the most valuable type-strain genomes for metagenomic binning, comparative biology and taxonomic classification.</title>
        <authorList>
            <person name="Goeker M."/>
        </authorList>
    </citation>
    <scope>NUCLEOTIDE SEQUENCE [LARGE SCALE GENOMIC DNA]</scope>
    <source>
        <strain evidence="1 2">DSM 25350</strain>
    </source>
</reference>
<comment type="caution">
    <text evidence="1">The sequence shown here is derived from an EMBL/GenBank/DDBJ whole genome shotgun (WGS) entry which is preliminary data.</text>
</comment>